<dbReference type="GO" id="GO:0005694">
    <property type="term" value="C:chromosome"/>
    <property type="evidence" value="ECO:0007669"/>
    <property type="project" value="UniProtKB-ARBA"/>
</dbReference>
<feature type="domain" description="DNA2/NAM7 helicase-like C-terminal" evidence="7">
    <location>
        <begin position="513"/>
        <end position="721"/>
    </location>
</feature>
<feature type="compositionally biased region" description="Polar residues" evidence="5">
    <location>
        <begin position="24"/>
        <end position="44"/>
    </location>
</feature>
<dbReference type="InterPro" id="IPR041679">
    <property type="entry name" value="DNA2/NAM7-like_C"/>
</dbReference>
<evidence type="ECO:0000256" key="5">
    <source>
        <dbReference type="SAM" id="MobiDB-lite"/>
    </source>
</evidence>
<dbReference type="AlphaFoldDB" id="E1ZTM0"/>
<feature type="region of interest" description="Disordered" evidence="5">
    <location>
        <begin position="24"/>
        <end position="78"/>
    </location>
</feature>
<dbReference type="GO" id="GO:0005524">
    <property type="term" value="F:ATP binding"/>
    <property type="evidence" value="ECO:0007669"/>
    <property type="project" value="UniProtKB-KW"/>
</dbReference>
<gene>
    <name evidence="8" type="ORF">CHLNCDRAFT_59413</name>
</gene>
<dbReference type="FunFam" id="3.40.50.300:FF:000326">
    <property type="entry name" value="P-loop containing nucleoside triphosphate hydrolase"/>
    <property type="match status" value="1"/>
</dbReference>
<evidence type="ECO:0000256" key="1">
    <source>
        <dbReference type="ARBA" id="ARBA00022741"/>
    </source>
</evidence>
<reference evidence="8 9" key="1">
    <citation type="journal article" date="2010" name="Plant Cell">
        <title>The Chlorella variabilis NC64A genome reveals adaptation to photosymbiosis, coevolution with viruses, and cryptic sex.</title>
        <authorList>
            <person name="Blanc G."/>
            <person name="Duncan G."/>
            <person name="Agarkova I."/>
            <person name="Borodovsky M."/>
            <person name="Gurnon J."/>
            <person name="Kuo A."/>
            <person name="Lindquist E."/>
            <person name="Lucas S."/>
            <person name="Pangilinan J."/>
            <person name="Polle J."/>
            <person name="Salamov A."/>
            <person name="Terry A."/>
            <person name="Yamada T."/>
            <person name="Dunigan D.D."/>
            <person name="Grigoriev I.V."/>
            <person name="Claverie J.M."/>
            <person name="Van Etten J.L."/>
        </authorList>
    </citation>
    <scope>NUCLEOTIDE SEQUENCE [LARGE SCALE GENOMIC DNA]</scope>
    <source>
        <strain evidence="8 9">NC64A</strain>
    </source>
</reference>
<feature type="region of interest" description="Disordered" evidence="5">
    <location>
        <begin position="590"/>
        <end position="611"/>
    </location>
</feature>
<dbReference type="OrthoDB" id="6513042at2759"/>
<dbReference type="InParanoid" id="E1ZTM0"/>
<dbReference type="KEGG" id="cvr:CHLNCDRAFT_59413"/>
<sequence>MLDRGAWPGTATNALQQPRLTIWHQQQPRSSRVISSRKAVSQASGRLRLQQHRRMVQPLAASAAPPAGDTGPRGQGGALDEAVSALRSRLEPAVLAELQEQQQQQAAAYRRSSVRRLEADGLVLQNLLAAPTGRELSDFIWCLTLRNRQRLPYHRFKRGDTVLLAPSRPKRANAASSQRASSGSSTIDVNSYSDGSDVTSGPQVLDATLEGTVQAVGQDEVRVAVAKPVAETMGAAPAGTRWRLDQGVSATTAQRQLAALSRLGMLHDSRCRGEAAVRAILLGSPQAERLAARPTTWAESSEWRSAAAEQLRRQQQQQLNESQVRAVAASLTRTFTLWQGPPGTGKTRTLLAFVEVMVRAVEGSVVRRHAQGAILAVADTNAAADNLLDGLLARGIRAVRVGQPAKVRPELRHACLEALVQSTPSGQRAARLRAGADVFLQQVVVATCNGAGDARLEAQCFRIVVLDECAQATEPSSLVPLVKGAQCVVMAGDQRQLPPTVVSERAKEMYHLDVPLFTRLLEGGVSSRLLEVQYRMHPAISEFPSRHFYSGRVQSGVTQQDRPPVRGVPWTNPACPVLFINIAEGSEQQALAGNNRRGGSGDSSGASYSNSEEAEVAMKALQRVLQEDDSVQSIVLLSPYNGQVRLLTSLLSRAELPEGAADRCQITVSTVDGYQGRESDVVIFSTVRSNPAGRVGFLSDERRLNVAITRARRGLIVLGNQATLQHDPNWGAWMQWVAEQRRLRPAASTIAPEMHQCFQLPS</sequence>
<evidence type="ECO:0000259" key="7">
    <source>
        <dbReference type="Pfam" id="PF13087"/>
    </source>
</evidence>
<dbReference type="GeneID" id="17350291"/>
<dbReference type="GO" id="GO:0016787">
    <property type="term" value="F:hydrolase activity"/>
    <property type="evidence" value="ECO:0007669"/>
    <property type="project" value="UniProtKB-KW"/>
</dbReference>
<evidence type="ECO:0000256" key="3">
    <source>
        <dbReference type="ARBA" id="ARBA00022806"/>
    </source>
</evidence>
<dbReference type="InterPro" id="IPR047187">
    <property type="entry name" value="SF1_C_Upf1"/>
</dbReference>
<keyword evidence="2" id="KW-0378">Hydrolase</keyword>
<feature type="domain" description="DNA2/NAM7 helicase helicase" evidence="6">
    <location>
        <begin position="442"/>
        <end position="504"/>
    </location>
</feature>
<dbReference type="STRING" id="554065.E1ZTM0"/>
<dbReference type="Gene3D" id="3.40.50.300">
    <property type="entry name" value="P-loop containing nucleotide triphosphate hydrolases"/>
    <property type="match status" value="2"/>
</dbReference>
<dbReference type="Gene3D" id="2.40.30.270">
    <property type="match status" value="1"/>
</dbReference>
<organism evidence="9">
    <name type="scientific">Chlorella variabilis</name>
    <name type="common">Green alga</name>
    <dbReference type="NCBI Taxonomy" id="554065"/>
    <lineage>
        <taxon>Eukaryota</taxon>
        <taxon>Viridiplantae</taxon>
        <taxon>Chlorophyta</taxon>
        <taxon>core chlorophytes</taxon>
        <taxon>Trebouxiophyceae</taxon>
        <taxon>Chlorellales</taxon>
        <taxon>Chlorellaceae</taxon>
        <taxon>Chlorella clade</taxon>
        <taxon>Chlorella</taxon>
    </lineage>
</organism>
<dbReference type="Proteomes" id="UP000008141">
    <property type="component" value="Unassembled WGS sequence"/>
</dbReference>
<evidence type="ECO:0000313" key="8">
    <source>
        <dbReference type="EMBL" id="EFN50864.1"/>
    </source>
</evidence>
<feature type="compositionally biased region" description="Low complexity" evidence="5">
    <location>
        <begin position="172"/>
        <end position="185"/>
    </location>
</feature>
<keyword evidence="4" id="KW-0067">ATP-binding</keyword>
<evidence type="ECO:0008006" key="10">
    <source>
        <dbReference type="Google" id="ProtNLM"/>
    </source>
</evidence>
<dbReference type="CDD" id="cd18808">
    <property type="entry name" value="SF1_C_Upf1"/>
    <property type="match status" value="1"/>
</dbReference>
<dbReference type="EMBL" id="GL433872">
    <property type="protein sequence ID" value="EFN50864.1"/>
    <property type="molecule type" value="Genomic_DNA"/>
</dbReference>
<feature type="domain" description="DNA2/NAM7 helicase helicase" evidence="6">
    <location>
        <begin position="318"/>
        <end position="426"/>
    </location>
</feature>
<name>E1ZTM0_CHLVA</name>
<dbReference type="GO" id="GO:0004386">
    <property type="term" value="F:helicase activity"/>
    <property type="evidence" value="ECO:0007669"/>
    <property type="project" value="UniProtKB-KW"/>
</dbReference>
<dbReference type="InterPro" id="IPR027417">
    <property type="entry name" value="P-loop_NTPase"/>
</dbReference>
<dbReference type="PANTHER" id="PTHR10887">
    <property type="entry name" value="DNA2/NAM7 HELICASE FAMILY"/>
    <property type="match status" value="1"/>
</dbReference>
<keyword evidence="3" id="KW-0347">Helicase</keyword>
<evidence type="ECO:0000259" key="6">
    <source>
        <dbReference type="Pfam" id="PF13086"/>
    </source>
</evidence>
<dbReference type="InterPro" id="IPR041677">
    <property type="entry name" value="DNA2/NAM7_AAA_11"/>
</dbReference>
<feature type="compositionally biased region" description="Polar residues" evidence="5">
    <location>
        <begin position="186"/>
        <end position="199"/>
    </location>
</feature>
<dbReference type="SUPFAM" id="SSF52540">
    <property type="entry name" value="P-loop containing nucleoside triphosphate hydrolases"/>
    <property type="match status" value="1"/>
</dbReference>
<keyword evidence="9" id="KW-1185">Reference proteome</keyword>
<dbReference type="eggNOG" id="KOG1802">
    <property type="taxonomic scope" value="Eukaryota"/>
</dbReference>
<dbReference type="InterPro" id="IPR045055">
    <property type="entry name" value="DNA2/NAM7-like"/>
</dbReference>
<evidence type="ECO:0000256" key="4">
    <source>
        <dbReference type="ARBA" id="ARBA00022840"/>
    </source>
</evidence>
<accession>E1ZTM0</accession>
<proteinExistence type="predicted"/>
<feature type="region of interest" description="Disordered" evidence="5">
    <location>
        <begin position="167"/>
        <end position="199"/>
    </location>
</feature>
<dbReference type="Pfam" id="PF13086">
    <property type="entry name" value="AAA_11"/>
    <property type="match status" value="2"/>
</dbReference>
<protein>
    <recommendedName>
        <fullName evidence="10">AAA+ ATPase domain-containing protein</fullName>
    </recommendedName>
</protein>
<evidence type="ECO:0000256" key="2">
    <source>
        <dbReference type="ARBA" id="ARBA00022801"/>
    </source>
</evidence>
<dbReference type="RefSeq" id="XP_005842966.1">
    <property type="nucleotide sequence ID" value="XM_005842904.1"/>
</dbReference>
<keyword evidence="1" id="KW-0547">Nucleotide-binding</keyword>
<dbReference type="Pfam" id="PF13087">
    <property type="entry name" value="AAA_12"/>
    <property type="match status" value="1"/>
</dbReference>
<dbReference type="PANTHER" id="PTHR10887:SF495">
    <property type="entry name" value="HELICASE SENATAXIN ISOFORM X1-RELATED"/>
    <property type="match status" value="1"/>
</dbReference>
<evidence type="ECO:0000313" key="9">
    <source>
        <dbReference type="Proteomes" id="UP000008141"/>
    </source>
</evidence>